<dbReference type="CDD" id="cd06170">
    <property type="entry name" value="LuxR_C_like"/>
    <property type="match status" value="1"/>
</dbReference>
<dbReference type="PANTHER" id="PTHR44688">
    <property type="entry name" value="DNA-BINDING TRANSCRIPTIONAL ACTIVATOR DEVR_DOSR"/>
    <property type="match status" value="1"/>
</dbReference>
<evidence type="ECO:0000256" key="3">
    <source>
        <dbReference type="ARBA" id="ARBA00023163"/>
    </source>
</evidence>
<feature type="domain" description="HTH luxR-type" evidence="4">
    <location>
        <begin position="85"/>
        <end position="149"/>
    </location>
</feature>
<dbReference type="GO" id="GO:0003677">
    <property type="term" value="F:DNA binding"/>
    <property type="evidence" value="ECO:0007669"/>
    <property type="project" value="UniProtKB-KW"/>
</dbReference>
<gene>
    <name evidence="5" type="ORF">AKJ09_11050</name>
</gene>
<dbReference type="InterPro" id="IPR000792">
    <property type="entry name" value="Tscrpt_reg_LuxR_C"/>
</dbReference>
<keyword evidence="1" id="KW-0805">Transcription regulation</keyword>
<dbReference type="SUPFAM" id="SSF46894">
    <property type="entry name" value="C-terminal effector domain of the bipartite response regulators"/>
    <property type="match status" value="1"/>
</dbReference>
<dbReference type="Pfam" id="PF00196">
    <property type="entry name" value="GerE"/>
    <property type="match status" value="1"/>
</dbReference>
<dbReference type="AlphaFoldDB" id="A0A0K1QFG1"/>
<proteinExistence type="predicted"/>
<dbReference type="PROSITE" id="PS50043">
    <property type="entry name" value="HTH_LUXR_2"/>
    <property type="match status" value="1"/>
</dbReference>
<evidence type="ECO:0000259" key="4">
    <source>
        <dbReference type="PROSITE" id="PS50043"/>
    </source>
</evidence>
<sequence length="149" mass="15821">MTAALEAIGTAAVVVDVRGVVKGANQLALARFDGDPHAATTELRRSLDSEGAYCVHPLAGCASSHFLLVLRQVVDEDRVGSRVDAAAKRLRLTPAQVRVLRFVVTGAPNRTIAAKLDISERTVEIHMTALLSKFDADNRAALVALVLAP</sequence>
<organism evidence="5 6">
    <name type="scientific">Labilithrix luteola</name>
    <dbReference type="NCBI Taxonomy" id="1391654"/>
    <lineage>
        <taxon>Bacteria</taxon>
        <taxon>Pseudomonadati</taxon>
        <taxon>Myxococcota</taxon>
        <taxon>Polyangia</taxon>
        <taxon>Polyangiales</taxon>
        <taxon>Labilitrichaceae</taxon>
        <taxon>Labilithrix</taxon>
    </lineage>
</organism>
<dbReference type="Gene3D" id="1.10.10.10">
    <property type="entry name" value="Winged helix-like DNA-binding domain superfamily/Winged helix DNA-binding domain"/>
    <property type="match status" value="1"/>
</dbReference>
<keyword evidence="3" id="KW-0804">Transcription</keyword>
<evidence type="ECO:0000313" key="6">
    <source>
        <dbReference type="Proteomes" id="UP000064967"/>
    </source>
</evidence>
<dbReference type="EMBL" id="CP012333">
    <property type="protein sequence ID" value="AKV04387.1"/>
    <property type="molecule type" value="Genomic_DNA"/>
</dbReference>
<evidence type="ECO:0000256" key="2">
    <source>
        <dbReference type="ARBA" id="ARBA00023125"/>
    </source>
</evidence>
<reference evidence="5 6" key="1">
    <citation type="submission" date="2015-08" db="EMBL/GenBank/DDBJ databases">
        <authorList>
            <person name="Babu N.S."/>
            <person name="Beckwith C.J."/>
            <person name="Beseler K.G."/>
            <person name="Brison A."/>
            <person name="Carone J.V."/>
            <person name="Caskin T.P."/>
            <person name="Diamond M."/>
            <person name="Durham M.E."/>
            <person name="Foxe J.M."/>
            <person name="Go M."/>
            <person name="Henderson B.A."/>
            <person name="Jones I.B."/>
            <person name="McGettigan J.A."/>
            <person name="Micheletti S.J."/>
            <person name="Nasrallah M.E."/>
            <person name="Ortiz D."/>
            <person name="Piller C.R."/>
            <person name="Privatt S.R."/>
            <person name="Schneider S.L."/>
            <person name="Sharp S."/>
            <person name="Smith T.C."/>
            <person name="Stanton J.D."/>
            <person name="Ullery H.E."/>
            <person name="Wilson R.J."/>
            <person name="Serrano M.G."/>
            <person name="Buck G."/>
            <person name="Lee V."/>
            <person name="Wang Y."/>
            <person name="Carvalho R."/>
            <person name="Voegtly L."/>
            <person name="Shi R."/>
            <person name="Duckworth R."/>
            <person name="Johnson A."/>
            <person name="Loviza R."/>
            <person name="Walstead R."/>
            <person name="Shah Z."/>
            <person name="Kiflezghi M."/>
            <person name="Wade K."/>
            <person name="Ball S.L."/>
            <person name="Bradley K.W."/>
            <person name="Asai D.J."/>
            <person name="Bowman C.A."/>
            <person name="Russell D.A."/>
            <person name="Pope W.H."/>
            <person name="Jacobs-Sera D."/>
            <person name="Hendrix R.W."/>
            <person name="Hatfull G.F."/>
        </authorList>
    </citation>
    <scope>NUCLEOTIDE SEQUENCE [LARGE SCALE GENOMIC DNA]</scope>
    <source>
        <strain evidence="5 6">DSM 27648</strain>
    </source>
</reference>
<dbReference type="PRINTS" id="PR00038">
    <property type="entry name" value="HTHLUXR"/>
</dbReference>
<accession>A0A0K1QFG1</accession>
<evidence type="ECO:0000256" key="1">
    <source>
        <dbReference type="ARBA" id="ARBA00023015"/>
    </source>
</evidence>
<dbReference type="RefSeq" id="WP_169928651.1">
    <property type="nucleotide sequence ID" value="NZ_CP012333.1"/>
</dbReference>
<protein>
    <submittedName>
        <fullName evidence="5">Transcriptional regulator, LuxR family</fullName>
    </submittedName>
</protein>
<dbReference type="Proteomes" id="UP000064967">
    <property type="component" value="Chromosome"/>
</dbReference>
<keyword evidence="6" id="KW-1185">Reference proteome</keyword>
<dbReference type="GO" id="GO:0006355">
    <property type="term" value="P:regulation of DNA-templated transcription"/>
    <property type="evidence" value="ECO:0007669"/>
    <property type="project" value="InterPro"/>
</dbReference>
<dbReference type="InterPro" id="IPR016032">
    <property type="entry name" value="Sig_transdc_resp-reg_C-effctor"/>
</dbReference>
<dbReference type="PROSITE" id="PS00622">
    <property type="entry name" value="HTH_LUXR_1"/>
    <property type="match status" value="1"/>
</dbReference>
<dbReference type="PANTHER" id="PTHR44688:SF16">
    <property type="entry name" value="DNA-BINDING TRANSCRIPTIONAL ACTIVATOR DEVR_DOSR"/>
    <property type="match status" value="1"/>
</dbReference>
<evidence type="ECO:0000313" key="5">
    <source>
        <dbReference type="EMBL" id="AKV04387.1"/>
    </source>
</evidence>
<name>A0A0K1QFG1_9BACT</name>
<dbReference type="KEGG" id="llu:AKJ09_11050"/>
<keyword evidence="2" id="KW-0238">DNA-binding</keyword>
<dbReference type="SMART" id="SM00421">
    <property type="entry name" value="HTH_LUXR"/>
    <property type="match status" value="1"/>
</dbReference>
<dbReference type="STRING" id="1391654.AKJ09_11050"/>
<dbReference type="InterPro" id="IPR036388">
    <property type="entry name" value="WH-like_DNA-bd_sf"/>
</dbReference>